<name>A0AAN8XGZ0_HALRR</name>
<comment type="caution">
    <text evidence="1">The sequence shown here is derived from an EMBL/GenBank/DDBJ whole genome shotgun (WGS) entry which is preliminary data.</text>
</comment>
<organism evidence="1 2">
    <name type="scientific">Halocaridina rubra</name>
    <name type="common">Hawaiian red shrimp</name>
    <dbReference type="NCBI Taxonomy" id="373956"/>
    <lineage>
        <taxon>Eukaryota</taxon>
        <taxon>Metazoa</taxon>
        <taxon>Ecdysozoa</taxon>
        <taxon>Arthropoda</taxon>
        <taxon>Crustacea</taxon>
        <taxon>Multicrustacea</taxon>
        <taxon>Malacostraca</taxon>
        <taxon>Eumalacostraca</taxon>
        <taxon>Eucarida</taxon>
        <taxon>Decapoda</taxon>
        <taxon>Pleocyemata</taxon>
        <taxon>Caridea</taxon>
        <taxon>Atyoidea</taxon>
        <taxon>Atyidae</taxon>
        <taxon>Halocaridina</taxon>
    </lineage>
</organism>
<accession>A0AAN8XGZ0</accession>
<protein>
    <submittedName>
        <fullName evidence="1">Uncharacterized protein</fullName>
    </submittedName>
</protein>
<evidence type="ECO:0000313" key="2">
    <source>
        <dbReference type="Proteomes" id="UP001381693"/>
    </source>
</evidence>
<dbReference type="EMBL" id="JAXCGZ010007607">
    <property type="protein sequence ID" value="KAK7078989.1"/>
    <property type="molecule type" value="Genomic_DNA"/>
</dbReference>
<feature type="non-terminal residue" evidence="1">
    <location>
        <position position="52"/>
    </location>
</feature>
<sequence length="52" mass="5741">DAPEDALIYFASSQETVKKGDPQSPRYSPFGRLSRHAEEHEGAIIVLKSPSQ</sequence>
<evidence type="ECO:0000313" key="1">
    <source>
        <dbReference type="EMBL" id="KAK7078989.1"/>
    </source>
</evidence>
<reference evidence="1 2" key="1">
    <citation type="submission" date="2023-11" db="EMBL/GenBank/DDBJ databases">
        <title>Halocaridina rubra genome assembly.</title>
        <authorList>
            <person name="Smith C."/>
        </authorList>
    </citation>
    <scope>NUCLEOTIDE SEQUENCE [LARGE SCALE GENOMIC DNA]</scope>
    <source>
        <strain evidence="1">EP-1</strain>
        <tissue evidence="1">Whole</tissue>
    </source>
</reference>
<dbReference type="Proteomes" id="UP001381693">
    <property type="component" value="Unassembled WGS sequence"/>
</dbReference>
<dbReference type="AlphaFoldDB" id="A0AAN8XGZ0"/>
<feature type="non-terminal residue" evidence="1">
    <location>
        <position position="1"/>
    </location>
</feature>
<gene>
    <name evidence="1" type="ORF">SK128_006434</name>
</gene>
<proteinExistence type="predicted"/>
<keyword evidence="2" id="KW-1185">Reference proteome</keyword>